<dbReference type="EMBL" id="JH413818">
    <property type="protein sequence ID" value="EHL31148.1"/>
    <property type="molecule type" value="Genomic_DNA"/>
</dbReference>
<protein>
    <submittedName>
        <fullName evidence="1">Uncharacterized protein</fullName>
    </submittedName>
</protein>
<evidence type="ECO:0000313" key="2">
    <source>
        <dbReference type="Proteomes" id="UP000002770"/>
    </source>
</evidence>
<dbReference type="Proteomes" id="UP000002770">
    <property type="component" value="Unassembled WGS sequence"/>
</dbReference>
<dbReference type="STRING" id="658187.LDG_6860"/>
<reference evidence="1 2" key="1">
    <citation type="journal article" date="2011" name="BMC Genomics">
        <title>Insight into cross-talk between intra-amoebal pathogens.</title>
        <authorList>
            <person name="Gimenez G."/>
            <person name="Bertelli C."/>
            <person name="Moliner C."/>
            <person name="Robert C."/>
            <person name="Raoult D."/>
            <person name="Fournier P.E."/>
            <person name="Greub G."/>
        </authorList>
    </citation>
    <scope>NUCLEOTIDE SEQUENCE [LARGE SCALE GENOMIC DNA]</scope>
    <source>
        <strain evidence="1 2">LLAP12</strain>
    </source>
</reference>
<sequence>MHLDILKDIENGVPGDFEALLYESSCNKKDPEKRQLINCILWCLHRMNGHGFKEYKLDWGLYNTRSIVKLFIENPGAIQIQDTTDETAKNTI</sequence>
<dbReference type="AlphaFoldDB" id="G9ENN5"/>
<accession>G9ENN5</accession>
<name>G9ENN5_9GAMM</name>
<dbReference type="HOGENOM" id="CLU_2409606_0_0_6"/>
<keyword evidence="2" id="KW-1185">Reference proteome</keyword>
<dbReference type="InParanoid" id="G9ENN5"/>
<organism evidence="1 2">
    <name type="scientific">Legionella drancourtii LLAP12</name>
    <dbReference type="NCBI Taxonomy" id="658187"/>
    <lineage>
        <taxon>Bacteria</taxon>
        <taxon>Pseudomonadati</taxon>
        <taxon>Pseudomonadota</taxon>
        <taxon>Gammaproteobacteria</taxon>
        <taxon>Legionellales</taxon>
        <taxon>Legionellaceae</taxon>
        <taxon>Legionella</taxon>
    </lineage>
</organism>
<evidence type="ECO:0000313" key="1">
    <source>
        <dbReference type="EMBL" id="EHL31148.1"/>
    </source>
</evidence>
<proteinExistence type="predicted"/>
<gene>
    <name evidence="1" type="ORF">LDG_6860</name>
</gene>